<feature type="transmembrane region" description="Helical" evidence="1">
    <location>
        <begin position="14"/>
        <end position="36"/>
    </location>
</feature>
<keyword evidence="3" id="KW-1185">Reference proteome</keyword>
<comment type="caution">
    <text evidence="2">The sequence shown here is derived from an EMBL/GenBank/DDBJ whole genome shotgun (WGS) entry which is preliminary data.</text>
</comment>
<dbReference type="Proteomes" id="UP001596175">
    <property type="component" value="Unassembled WGS sequence"/>
</dbReference>
<sequence>MYEKLWTLLPGPPALRVTLAVLVAVAVVLLLMTVVFPAVETLLVPGDVAFG</sequence>
<protein>
    <submittedName>
        <fullName evidence="2">Uncharacterized protein</fullName>
    </submittedName>
</protein>
<proteinExistence type="predicted"/>
<organism evidence="2 3">
    <name type="scientific">Actinomycetospora rhizophila</name>
    <dbReference type="NCBI Taxonomy" id="1416876"/>
    <lineage>
        <taxon>Bacteria</taxon>
        <taxon>Bacillati</taxon>
        <taxon>Actinomycetota</taxon>
        <taxon>Actinomycetes</taxon>
        <taxon>Pseudonocardiales</taxon>
        <taxon>Pseudonocardiaceae</taxon>
        <taxon>Actinomycetospora</taxon>
    </lineage>
</organism>
<dbReference type="EMBL" id="JBHSKG010000026">
    <property type="protein sequence ID" value="MFC5142678.1"/>
    <property type="molecule type" value="Genomic_DNA"/>
</dbReference>
<reference evidence="3" key="1">
    <citation type="journal article" date="2019" name="Int. J. Syst. Evol. Microbiol.">
        <title>The Global Catalogue of Microorganisms (GCM) 10K type strain sequencing project: providing services to taxonomists for standard genome sequencing and annotation.</title>
        <authorList>
            <consortium name="The Broad Institute Genomics Platform"/>
            <consortium name="The Broad Institute Genome Sequencing Center for Infectious Disease"/>
            <person name="Wu L."/>
            <person name="Ma J."/>
        </authorList>
    </citation>
    <scope>NUCLEOTIDE SEQUENCE [LARGE SCALE GENOMIC DNA]</scope>
    <source>
        <strain evidence="3">XZYJ18</strain>
    </source>
</reference>
<evidence type="ECO:0000313" key="2">
    <source>
        <dbReference type="EMBL" id="MFC5142678.1"/>
    </source>
</evidence>
<gene>
    <name evidence="2" type="ORF">ACFPK1_30935</name>
</gene>
<evidence type="ECO:0000256" key="1">
    <source>
        <dbReference type="SAM" id="Phobius"/>
    </source>
</evidence>
<evidence type="ECO:0000313" key="3">
    <source>
        <dbReference type="Proteomes" id="UP001596175"/>
    </source>
</evidence>
<keyword evidence="1" id="KW-1133">Transmembrane helix</keyword>
<name>A0ABV9ZR10_9PSEU</name>
<accession>A0ABV9ZR10</accession>
<dbReference type="RefSeq" id="WP_378024793.1">
    <property type="nucleotide sequence ID" value="NZ_JBHSKG010000026.1"/>
</dbReference>
<keyword evidence="1" id="KW-0472">Membrane</keyword>
<keyword evidence="1" id="KW-0812">Transmembrane</keyword>